<dbReference type="AlphaFoldDB" id="A0AAV8XZX1"/>
<keyword evidence="1" id="KW-0677">Repeat</keyword>
<feature type="compositionally biased region" description="Basic residues" evidence="2">
    <location>
        <begin position="115"/>
        <end position="125"/>
    </location>
</feature>
<dbReference type="InterPro" id="IPR042401">
    <property type="entry name" value="SPMAP2-like"/>
</dbReference>
<proteinExistence type="predicted"/>
<dbReference type="PANTHER" id="PTHR15901:SF16">
    <property type="entry name" value="TESTICULAR HAPLOID EXPRESSED GENE PROTEIN"/>
    <property type="match status" value="1"/>
</dbReference>
<sequence length="271" mass="31010">MSPAMACVLAMILRELFPARNSFRTLASALCSSMFFSSLFLHIGTSLSSFLRLGFGVPIQTLVINKDLWGKQNGSKYRRRMRKRINKTWASIYNYYKLKERQKKRRQERLSKSDGKKKKPPPKVFKRTESLAMPKKEFLPETKGQKKKKIFSDYKHLEVMAAPVSRPEPKPKRVGVNPAALTCTPSEITMRLAQVPERWLRVPKPLMPGKVKRGALKYKITPKIEALAVPKPRSEKAKTEDDAGPWTISKSALKYKATPRIIELAKPIERD</sequence>
<dbReference type="EMBL" id="JAPWTK010000260">
    <property type="protein sequence ID" value="KAJ8944278.1"/>
    <property type="molecule type" value="Genomic_DNA"/>
</dbReference>
<accession>A0AAV8XZX1</accession>
<gene>
    <name evidence="3" type="ORF">NQ318_009655</name>
</gene>
<reference evidence="3" key="1">
    <citation type="journal article" date="2023" name="Insect Mol. Biol.">
        <title>Genome sequencing provides insights into the evolution of gene families encoding plant cell wall-degrading enzymes in longhorned beetles.</title>
        <authorList>
            <person name="Shin N.R."/>
            <person name="Okamura Y."/>
            <person name="Kirsch R."/>
            <person name="Pauchet Y."/>
        </authorList>
    </citation>
    <scope>NUCLEOTIDE SEQUENCE</scope>
    <source>
        <strain evidence="3">AMC_N1</strain>
    </source>
</reference>
<dbReference type="Proteomes" id="UP001162162">
    <property type="component" value="Unassembled WGS sequence"/>
</dbReference>
<protein>
    <submittedName>
        <fullName evidence="3">Uncharacterized protein</fullName>
    </submittedName>
</protein>
<keyword evidence="4" id="KW-1185">Reference proteome</keyword>
<name>A0AAV8XZX1_9CUCU</name>
<evidence type="ECO:0000313" key="4">
    <source>
        <dbReference type="Proteomes" id="UP001162162"/>
    </source>
</evidence>
<evidence type="ECO:0000256" key="1">
    <source>
        <dbReference type="ARBA" id="ARBA00022737"/>
    </source>
</evidence>
<evidence type="ECO:0000256" key="2">
    <source>
        <dbReference type="SAM" id="MobiDB-lite"/>
    </source>
</evidence>
<dbReference type="PANTHER" id="PTHR15901">
    <property type="entry name" value="TESTICULAR HAPLOID EXPRESSED GENE PROTEIN"/>
    <property type="match status" value="1"/>
</dbReference>
<dbReference type="InterPro" id="IPR006623">
    <property type="entry name" value="THEG"/>
</dbReference>
<dbReference type="Pfam" id="PF14912">
    <property type="entry name" value="THEG"/>
    <property type="match status" value="1"/>
</dbReference>
<dbReference type="SMART" id="SM00705">
    <property type="entry name" value="THEG"/>
    <property type="match status" value="3"/>
</dbReference>
<evidence type="ECO:0000313" key="3">
    <source>
        <dbReference type="EMBL" id="KAJ8944278.1"/>
    </source>
</evidence>
<feature type="region of interest" description="Disordered" evidence="2">
    <location>
        <begin position="101"/>
        <end position="129"/>
    </location>
</feature>
<comment type="caution">
    <text evidence="3">The sequence shown here is derived from an EMBL/GenBank/DDBJ whole genome shotgun (WGS) entry which is preliminary data.</text>
</comment>
<organism evidence="3 4">
    <name type="scientific">Aromia moschata</name>
    <dbReference type="NCBI Taxonomy" id="1265417"/>
    <lineage>
        <taxon>Eukaryota</taxon>
        <taxon>Metazoa</taxon>
        <taxon>Ecdysozoa</taxon>
        <taxon>Arthropoda</taxon>
        <taxon>Hexapoda</taxon>
        <taxon>Insecta</taxon>
        <taxon>Pterygota</taxon>
        <taxon>Neoptera</taxon>
        <taxon>Endopterygota</taxon>
        <taxon>Coleoptera</taxon>
        <taxon>Polyphaga</taxon>
        <taxon>Cucujiformia</taxon>
        <taxon>Chrysomeloidea</taxon>
        <taxon>Cerambycidae</taxon>
        <taxon>Cerambycinae</taxon>
        <taxon>Callichromatini</taxon>
        <taxon>Aromia</taxon>
    </lineage>
</organism>